<reference evidence="9 10" key="1">
    <citation type="submission" date="2017-05" db="EMBL/GenBank/DDBJ databases">
        <title>Comparative genomic and metabolic analysis of manganese-oxidizing mechanisms in Celeribater manganoxidans DY25T: its adaption to the environment of polymetallic nodule.</title>
        <authorList>
            <person name="Wang X."/>
        </authorList>
    </citation>
    <scope>NUCLEOTIDE SEQUENCE [LARGE SCALE GENOMIC DNA]</scope>
    <source>
        <strain evidence="9 10">DY25</strain>
    </source>
</reference>
<evidence type="ECO:0000256" key="1">
    <source>
        <dbReference type="ARBA" id="ARBA00004651"/>
    </source>
</evidence>
<name>A0A291LYL5_9RHOB</name>
<feature type="transmembrane region" description="Helical" evidence="6">
    <location>
        <begin position="40"/>
        <end position="59"/>
    </location>
</feature>
<keyword evidence="10" id="KW-1185">Reference proteome</keyword>
<organism evidence="9 10">
    <name type="scientific">Pacificitalea manganoxidans</name>
    <dbReference type="NCBI Taxonomy" id="1411902"/>
    <lineage>
        <taxon>Bacteria</taxon>
        <taxon>Pseudomonadati</taxon>
        <taxon>Pseudomonadota</taxon>
        <taxon>Alphaproteobacteria</taxon>
        <taxon>Rhodobacterales</taxon>
        <taxon>Paracoccaceae</taxon>
        <taxon>Pacificitalea</taxon>
    </lineage>
</organism>
<feature type="transmembrane region" description="Helical" evidence="6">
    <location>
        <begin position="410"/>
        <end position="430"/>
    </location>
</feature>
<dbReference type="Proteomes" id="UP000219050">
    <property type="component" value="Chromosome"/>
</dbReference>
<dbReference type="InterPro" id="IPR025405">
    <property type="entry name" value="DUF4131"/>
</dbReference>
<dbReference type="AlphaFoldDB" id="A0A291LYL5"/>
<gene>
    <name evidence="9" type="ORF">CBW24_07365</name>
</gene>
<evidence type="ECO:0000256" key="5">
    <source>
        <dbReference type="ARBA" id="ARBA00023136"/>
    </source>
</evidence>
<comment type="subcellular location">
    <subcellularLocation>
        <location evidence="1">Cell membrane</location>
        <topology evidence="1">Multi-pass membrane protein</topology>
    </subcellularLocation>
</comment>
<dbReference type="RefSeq" id="WP_097373169.1">
    <property type="nucleotide sequence ID" value="NZ_CP021404.1"/>
</dbReference>
<feature type="transmembrane region" description="Helical" evidence="6">
    <location>
        <begin position="259"/>
        <end position="285"/>
    </location>
</feature>
<keyword evidence="4 6" id="KW-1133">Transmembrane helix</keyword>
<keyword evidence="3 6" id="KW-0812">Transmembrane</keyword>
<feature type="domain" description="DUF4131" evidence="8">
    <location>
        <begin position="41"/>
        <end position="193"/>
    </location>
</feature>
<feature type="transmembrane region" description="Helical" evidence="6">
    <location>
        <begin position="502"/>
        <end position="523"/>
    </location>
</feature>
<evidence type="ECO:0000256" key="3">
    <source>
        <dbReference type="ARBA" id="ARBA00022692"/>
    </source>
</evidence>
<dbReference type="OrthoDB" id="9790149at2"/>
<dbReference type="PANTHER" id="PTHR30619">
    <property type="entry name" value="DNA INTERNALIZATION/COMPETENCE PROTEIN COMEC/REC2"/>
    <property type="match status" value="1"/>
</dbReference>
<feature type="transmembrane region" description="Helical" evidence="6">
    <location>
        <begin position="442"/>
        <end position="466"/>
    </location>
</feature>
<sequence>MPGLTHALLAQRGHLLLWVPVCLGVGIGVYFSLPAEPSAVHWLVLALAAACAAALASHAGEAAAPLVWALVLVAVGVALGGWRSHQVSAPVLGFRYYGPVEGRIVAIDRSASDAVRLTLDRVRLDRVSPARRPERVRVSLHGDQRWLTPAPGQRIAMTAHLGPPNGPVEPGGFDFQRHAWFDRLGAVGYTRTPALLLAPANPDDLTLRLFVWRMALAQAIRDRVAGQPGAVAAAILTGDRSAINGTVTETLRAANTSHLLAISGLHMGLLTGTVFTALRFLIALWPWLALRAPAKKIAAAGALGAGAGYLLLSGGSVSTERAFVMVAVMLSAVLLERRAISLRAVALAAILVLLRRPEELMGPGFQMSFAATTALVAVFEGVRHRREAQARARSIAGLAPPRRWPRGTGWIAGTILSSLVAGLATAPFAAAQFNRVADYGLIANLASVPVMGALVMPAGVLAAVLAPLGLAEIGLAPMAWGLRWILWVAQQVSGLDGAVSTVAAPGPWVMPVLSLSALFLMLWQGHGRWGGVAGIALAALLWTQSERPLLLIADDGALAGILTAEGRALTKARGSSFAAGIWLENDGDPTAQAQAAARAGWTGPPEDRRAVVAGLPVRVMSGRGQAARLGGRCGPGLLVTSVEITPPPAGPCRLLDPPARRATGALAVDGQGRLITARAQQGARPWVP</sequence>
<dbReference type="PANTHER" id="PTHR30619:SF1">
    <property type="entry name" value="RECOMBINATION PROTEIN 2"/>
    <property type="match status" value="1"/>
</dbReference>
<dbReference type="GO" id="GO:0005886">
    <property type="term" value="C:plasma membrane"/>
    <property type="evidence" value="ECO:0007669"/>
    <property type="project" value="UniProtKB-SubCell"/>
</dbReference>
<feature type="transmembrane region" description="Helical" evidence="6">
    <location>
        <begin position="473"/>
        <end position="490"/>
    </location>
</feature>
<dbReference type="InterPro" id="IPR004477">
    <property type="entry name" value="ComEC_N"/>
</dbReference>
<protein>
    <recommendedName>
        <fullName evidence="11">Competence protein ComEC</fullName>
    </recommendedName>
</protein>
<feature type="transmembrane region" description="Helical" evidence="6">
    <location>
        <begin position="340"/>
        <end position="357"/>
    </location>
</feature>
<dbReference type="InterPro" id="IPR052159">
    <property type="entry name" value="Competence_DNA_uptake"/>
</dbReference>
<dbReference type="KEGG" id="cmag:CBW24_07365"/>
<feature type="domain" description="ComEC/Rec2-related protein" evidence="7">
    <location>
        <begin position="235"/>
        <end position="524"/>
    </location>
</feature>
<feature type="transmembrane region" description="Helical" evidence="6">
    <location>
        <begin position="363"/>
        <end position="382"/>
    </location>
</feature>
<proteinExistence type="predicted"/>
<feature type="transmembrane region" description="Helical" evidence="6">
    <location>
        <begin position="15"/>
        <end position="33"/>
    </location>
</feature>
<feature type="transmembrane region" description="Helical" evidence="6">
    <location>
        <begin position="297"/>
        <end position="319"/>
    </location>
</feature>
<evidence type="ECO:0000313" key="10">
    <source>
        <dbReference type="Proteomes" id="UP000219050"/>
    </source>
</evidence>
<dbReference type="Pfam" id="PF13567">
    <property type="entry name" value="DUF4131"/>
    <property type="match status" value="1"/>
</dbReference>
<evidence type="ECO:0000259" key="7">
    <source>
        <dbReference type="Pfam" id="PF03772"/>
    </source>
</evidence>
<dbReference type="EMBL" id="CP021404">
    <property type="protein sequence ID" value="ATI41833.1"/>
    <property type="molecule type" value="Genomic_DNA"/>
</dbReference>
<accession>A0A291LYL5</accession>
<dbReference type="NCBIfam" id="TIGR00360">
    <property type="entry name" value="ComEC_N-term"/>
    <property type="match status" value="1"/>
</dbReference>
<evidence type="ECO:0000256" key="4">
    <source>
        <dbReference type="ARBA" id="ARBA00022989"/>
    </source>
</evidence>
<dbReference type="Pfam" id="PF03772">
    <property type="entry name" value="Competence"/>
    <property type="match status" value="1"/>
</dbReference>
<feature type="transmembrane region" description="Helical" evidence="6">
    <location>
        <begin position="65"/>
        <end position="82"/>
    </location>
</feature>
<evidence type="ECO:0000259" key="8">
    <source>
        <dbReference type="Pfam" id="PF13567"/>
    </source>
</evidence>
<evidence type="ECO:0008006" key="11">
    <source>
        <dbReference type="Google" id="ProtNLM"/>
    </source>
</evidence>
<evidence type="ECO:0000256" key="6">
    <source>
        <dbReference type="SAM" id="Phobius"/>
    </source>
</evidence>
<evidence type="ECO:0000313" key="9">
    <source>
        <dbReference type="EMBL" id="ATI41833.1"/>
    </source>
</evidence>
<evidence type="ECO:0000256" key="2">
    <source>
        <dbReference type="ARBA" id="ARBA00022475"/>
    </source>
</evidence>
<keyword evidence="5 6" id="KW-0472">Membrane</keyword>
<keyword evidence="2" id="KW-1003">Cell membrane</keyword>